<dbReference type="Proteomes" id="UP000184388">
    <property type="component" value="Unassembled WGS sequence"/>
</dbReference>
<dbReference type="AlphaFoldDB" id="A0A9X8R0H2"/>
<dbReference type="EMBL" id="FRBK01000046">
    <property type="protein sequence ID" value="SHN34489.1"/>
    <property type="molecule type" value="Genomic_DNA"/>
</dbReference>
<organism evidence="1 2">
    <name type="scientific">Streptomyces yunnanensis</name>
    <dbReference type="NCBI Taxonomy" id="156453"/>
    <lineage>
        <taxon>Bacteria</taxon>
        <taxon>Bacillati</taxon>
        <taxon>Actinomycetota</taxon>
        <taxon>Actinomycetes</taxon>
        <taxon>Kitasatosporales</taxon>
        <taxon>Streptomycetaceae</taxon>
        <taxon>Streptomyces</taxon>
    </lineage>
</organism>
<evidence type="ECO:0000313" key="1">
    <source>
        <dbReference type="EMBL" id="SHN34489.1"/>
    </source>
</evidence>
<accession>A0A9X8R0H2</accession>
<comment type="caution">
    <text evidence="1">The sequence shown here is derived from an EMBL/GenBank/DDBJ whole genome shotgun (WGS) entry which is preliminary data.</text>
</comment>
<protein>
    <submittedName>
        <fullName evidence="1">Uncharacterized protein</fullName>
    </submittedName>
</protein>
<name>A0A9X8R0H2_9ACTN</name>
<gene>
    <name evidence="1" type="ORF">SAMN05216268_1462</name>
</gene>
<reference evidence="2" key="1">
    <citation type="submission" date="2016-11" db="EMBL/GenBank/DDBJ databases">
        <authorList>
            <person name="Jaros S."/>
            <person name="Januszkiewicz K."/>
            <person name="Wedrychowicz H."/>
        </authorList>
    </citation>
    <scope>NUCLEOTIDE SEQUENCE [LARGE SCALE GENOMIC DNA]</scope>
    <source>
        <strain evidence="2">CGMCC 4.3555</strain>
    </source>
</reference>
<evidence type="ECO:0000313" key="2">
    <source>
        <dbReference type="Proteomes" id="UP000184388"/>
    </source>
</evidence>
<dbReference type="RefSeq" id="WP_073450227.1">
    <property type="nucleotide sequence ID" value="NZ_FRBK01000046.1"/>
</dbReference>
<proteinExistence type="predicted"/>
<sequence>MRRLGWITPVSHGRVQYGASKAGAVTVPRFSTCHVDALPAQHPEVDWTQLRSIRKGQRSPLAVLATEQQSAAPA</sequence>